<dbReference type="AlphaFoldDB" id="A0A8H2X873"/>
<organism evidence="1 2">
    <name type="scientific">Rhizoctonia solani</name>
    <dbReference type="NCBI Taxonomy" id="456999"/>
    <lineage>
        <taxon>Eukaryota</taxon>
        <taxon>Fungi</taxon>
        <taxon>Dikarya</taxon>
        <taxon>Basidiomycota</taxon>
        <taxon>Agaricomycotina</taxon>
        <taxon>Agaricomycetes</taxon>
        <taxon>Cantharellales</taxon>
        <taxon>Ceratobasidiaceae</taxon>
        <taxon>Rhizoctonia</taxon>
    </lineage>
</organism>
<dbReference type="Proteomes" id="UP000663843">
    <property type="component" value="Unassembled WGS sequence"/>
</dbReference>
<accession>A0A8H2X873</accession>
<reference evidence="1" key="1">
    <citation type="submission" date="2021-01" db="EMBL/GenBank/DDBJ databases">
        <authorList>
            <person name="Kaushik A."/>
        </authorList>
    </citation>
    <scope>NUCLEOTIDE SEQUENCE</scope>
    <source>
        <strain evidence="1">AG2-2IIIB</strain>
    </source>
</reference>
<dbReference type="EMBL" id="CAJMWT010001717">
    <property type="protein sequence ID" value="CAE6416726.1"/>
    <property type="molecule type" value="Genomic_DNA"/>
</dbReference>
<evidence type="ECO:0000313" key="1">
    <source>
        <dbReference type="EMBL" id="CAE6416726.1"/>
    </source>
</evidence>
<comment type="caution">
    <text evidence="1">The sequence shown here is derived from an EMBL/GenBank/DDBJ whole genome shotgun (WGS) entry which is preliminary data.</text>
</comment>
<protein>
    <submittedName>
        <fullName evidence="1">Uncharacterized protein</fullName>
    </submittedName>
</protein>
<gene>
    <name evidence="1" type="ORF">RDB_LOCUS49427</name>
</gene>
<proteinExistence type="predicted"/>
<name>A0A8H2X873_9AGAM</name>
<evidence type="ECO:0000313" key="2">
    <source>
        <dbReference type="Proteomes" id="UP000663843"/>
    </source>
</evidence>
<sequence length="346" mass="38584">MAAFASLPGEVTAIIRQCIPFDDLHSHLALHVVARGARLALYDEAVWRSLSYANGFGGMFSKDVTESWRKSIMILAQYQELMGGSHYRRYGPLQWSAALNSADLCPSSLHPSLEFHPAFSSLSFDRRALATSQGLSAAYLHAQPWGMDDQKDRTIADQIGDVIPVQLERHISAYALATVPAVSELNILFDHWGASLEANTAKEACSFTSELARIQRDDGVRVIDVVEGILKWMMTSLTDVQIDKLIELDRMLDPELYAMLEFSTDPDTLSAYWKRKYQRRGDVFKAHFAGLRAVEGEANTVRAVWCPEIRFEVLGYNGVVNAKEIGDVPVADSWLTTQINRISTLA</sequence>